<dbReference type="EMBL" id="MU006644">
    <property type="protein sequence ID" value="KAF2741633.1"/>
    <property type="molecule type" value="Genomic_DNA"/>
</dbReference>
<dbReference type="PANTHER" id="PTHR35205:SF1">
    <property type="entry name" value="ZU5 DOMAIN-CONTAINING PROTEIN"/>
    <property type="match status" value="1"/>
</dbReference>
<gene>
    <name evidence="2" type="ORF">M011DRAFT_377150</name>
</gene>
<dbReference type="GO" id="GO:0043531">
    <property type="term" value="F:ADP binding"/>
    <property type="evidence" value="ECO:0007669"/>
    <property type="project" value="InterPro"/>
</dbReference>
<dbReference type="PRINTS" id="PR00364">
    <property type="entry name" value="DISEASERSIST"/>
</dbReference>
<dbReference type="SUPFAM" id="SSF52540">
    <property type="entry name" value="P-loop containing nucleoside triphosphate hydrolases"/>
    <property type="match status" value="1"/>
</dbReference>
<keyword evidence="3" id="KW-1185">Reference proteome</keyword>
<proteinExistence type="predicted"/>
<dbReference type="InterPro" id="IPR002182">
    <property type="entry name" value="NB-ARC"/>
</dbReference>
<reference evidence="2" key="1">
    <citation type="journal article" date="2020" name="Stud. Mycol.">
        <title>101 Dothideomycetes genomes: a test case for predicting lifestyles and emergence of pathogens.</title>
        <authorList>
            <person name="Haridas S."/>
            <person name="Albert R."/>
            <person name="Binder M."/>
            <person name="Bloem J."/>
            <person name="Labutti K."/>
            <person name="Salamov A."/>
            <person name="Andreopoulos B."/>
            <person name="Baker S."/>
            <person name="Barry K."/>
            <person name="Bills G."/>
            <person name="Bluhm B."/>
            <person name="Cannon C."/>
            <person name="Castanera R."/>
            <person name="Culley D."/>
            <person name="Daum C."/>
            <person name="Ezra D."/>
            <person name="Gonzalez J."/>
            <person name="Henrissat B."/>
            <person name="Kuo A."/>
            <person name="Liang C."/>
            <person name="Lipzen A."/>
            <person name="Lutzoni F."/>
            <person name="Magnuson J."/>
            <person name="Mondo S."/>
            <person name="Nolan M."/>
            <person name="Ohm R."/>
            <person name="Pangilinan J."/>
            <person name="Park H.-J."/>
            <person name="Ramirez L."/>
            <person name="Alfaro M."/>
            <person name="Sun H."/>
            <person name="Tritt A."/>
            <person name="Yoshinaga Y."/>
            <person name="Zwiers L.-H."/>
            <person name="Turgeon B."/>
            <person name="Goodwin S."/>
            <person name="Spatafora J."/>
            <person name="Crous P."/>
            <person name="Grigoriev I."/>
        </authorList>
    </citation>
    <scope>NUCLEOTIDE SEQUENCE</scope>
    <source>
        <strain evidence="2">CBS 119925</strain>
    </source>
</reference>
<evidence type="ECO:0000313" key="2">
    <source>
        <dbReference type="EMBL" id="KAF2741633.1"/>
    </source>
</evidence>
<dbReference type="InterPro" id="IPR027417">
    <property type="entry name" value="P-loop_NTPase"/>
</dbReference>
<accession>A0A6A6UUX3</accession>
<dbReference type="OrthoDB" id="674604at2759"/>
<evidence type="ECO:0000259" key="1">
    <source>
        <dbReference type="Pfam" id="PF00931"/>
    </source>
</evidence>
<feature type="non-terminal residue" evidence="2">
    <location>
        <position position="448"/>
    </location>
</feature>
<evidence type="ECO:0000313" key="3">
    <source>
        <dbReference type="Proteomes" id="UP000799440"/>
    </source>
</evidence>
<organism evidence="2 3">
    <name type="scientific">Sporormia fimetaria CBS 119925</name>
    <dbReference type="NCBI Taxonomy" id="1340428"/>
    <lineage>
        <taxon>Eukaryota</taxon>
        <taxon>Fungi</taxon>
        <taxon>Dikarya</taxon>
        <taxon>Ascomycota</taxon>
        <taxon>Pezizomycotina</taxon>
        <taxon>Dothideomycetes</taxon>
        <taxon>Pleosporomycetidae</taxon>
        <taxon>Pleosporales</taxon>
        <taxon>Sporormiaceae</taxon>
        <taxon>Sporormia</taxon>
    </lineage>
</organism>
<dbReference type="PANTHER" id="PTHR35205">
    <property type="entry name" value="NB-ARC AND TPR DOMAIN PROTEIN"/>
    <property type="match status" value="1"/>
</dbReference>
<sequence>EQIMIHADHRGMVKFESKEDNDYEKVSDHLIIMVESAGGVISLRWEEEMRADVARINLDQSFSVVFRLSEASETSHFVARQAELTAIHQRLNEGSGRRSVTLHGLGGIGKTQLAIAYTKMHRDEYSAIFWLNIKDEVSVKQSYLQLAKQILQDCPSASQLGVFLDDKKQDEVVAAVPGKADAGAVDIGQFLPEAHHGSVIVTRRSSKVSVGRRLKVGKLEDVRDGLEILSDASHREDETLTHLDPDAAELARELDGLPLALATAGAYLDQVTTSFADYFRLYRASWRRLQQTSPEVSTYEDRQLYSTWQLSLDHIKQQSELSTKLLQLWAYFDNQDLWFELLREGRTDGPLWLCQLTEDELSFNEAVRILCDYGLIEVDRSSEGHVVESQGYGMHGCVHAWTVHVVNQEWDSEMAGVALECIGRHALKQDAQQWRRTQRRLLRHLTRC</sequence>
<name>A0A6A6UUX3_9PLEO</name>
<protein>
    <recommendedName>
        <fullName evidence="1">NB-ARC domain-containing protein</fullName>
    </recommendedName>
</protein>
<dbReference type="Gene3D" id="3.40.50.300">
    <property type="entry name" value="P-loop containing nucleotide triphosphate hydrolases"/>
    <property type="match status" value="1"/>
</dbReference>
<dbReference type="Pfam" id="PF00931">
    <property type="entry name" value="NB-ARC"/>
    <property type="match status" value="1"/>
</dbReference>
<dbReference type="Proteomes" id="UP000799440">
    <property type="component" value="Unassembled WGS sequence"/>
</dbReference>
<feature type="domain" description="NB-ARC" evidence="1">
    <location>
        <begin position="81"/>
        <end position="171"/>
    </location>
</feature>
<feature type="non-terminal residue" evidence="2">
    <location>
        <position position="1"/>
    </location>
</feature>
<dbReference type="AlphaFoldDB" id="A0A6A6UUX3"/>